<protein>
    <submittedName>
        <fullName evidence="1">Uncharacterized protein</fullName>
    </submittedName>
</protein>
<keyword evidence="2" id="KW-1185">Reference proteome</keyword>
<dbReference type="Proteomes" id="UP000569732">
    <property type="component" value="Unassembled WGS sequence"/>
</dbReference>
<evidence type="ECO:0000313" key="2">
    <source>
        <dbReference type="Proteomes" id="UP000569732"/>
    </source>
</evidence>
<reference evidence="1 2" key="1">
    <citation type="submission" date="2020-07" db="EMBL/GenBank/DDBJ databases">
        <title>Endozoicomonas sp. nov., isolated from sediment.</title>
        <authorList>
            <person name="Gu T."/>
        </authorList>
    </citation>
    <scope>NUCLEOTIDE SEQUENCE [LARGE SCALE GENOMIC DNA]</scope>
    <source>
        <strain evidence="1 2">SM1973</strain>
    </source>
</reference>
<evidence type="ECO:0000313" key="1">
    <source>
        <dbReference type="EMBL" id="NYZ67931.1"/>
    </source>
</evidence>
<sequence>MKVISSVFMSYCLIAATAWGDDRQPAIVHLILPSNWSITESNIQSKQENQGKTTYVAQLDDQDHFEAHKDRTLSVFAIAVSPNDGDAQTPVEFQKQTKYEGTTEPIKAVYEIKIAGEQFAVSETKTVLQKYETIEKNYVAFKGPWVVEAMVVCAVRESCVEFEQVLSKIELGPKEQE</sequence>
<proteinExistence type="predicted"/>
<accession>A0A853IDC4</accession>
<gene>
    <name evidence="1" type="ORF">H0A36_18100</name>
</gene>
<dbReference type="EMBL" id="JACCKB010000032">
    <property type="protein sequence ID" value="NYZ67931.1"/>
    <property type="molecule type" value="Genomic_DNA"/>
</dbReference>
<organism evidence="1 2">
    <name type="scientific">Spartinivicinus marinus</name>
    <dbReference type="NCBI Taxonomy" id="2994442"/>
    <lineage>
        <taxon>Bacteria</taxon>
        <taxon>Pseudomonadati</taxon>
        <taxon>Pseudomonadota</taxon>
        <taxon>Gammaproteobacteria</taxon>
        <taxon>Oceanospirillales</taxon>
        <taxon>Zooshikellaceae</taxon>
        <taxon>Spartinivicinus</taxon>
    </lineage>
</organism>
<comment type="caution">
    <text evidence="1">The sequence shown here is derived from an EMBL/GenBank/DDBJ whole genome shotgun (WGS) entry which is preliminary data.</text>
</comment>
<name>A0A853IDC4_9GAMM</name>
<dbReference type="AlphaFoldDB" id="A0A853IDC4"/>
<dbReference type="RefSeq" id="WP_180569952.1">
    <property type="nucleotide sequence ID" value="NZ_JACCKB010000032.1"/>
</dbReference>